<evidence type="ECO:0000313" key="1">
    <source>
        <dbReference type="EMBL" id="MDX9678152.1"/>
    </source>
</evidence>
<organism evidence="1 2">
    <name type="scientific">Pseudomonas zeae</name>
    <dbReference type="NCBI Taxonomy" id="2745510"/>
    <lineage>
        <taxon>Bacteria</taxon>
        <taxon>Pseudomonadati</taxon>
        <taxon>Pseudomonadota</taxon>
        <taxon>Gammaproteobacteria</taxon>
        <taxon>Pseudomonadales</taxon>
        <taxon>Pseudomonadaceae</taxon>
        <taxon>Pseudomonas</taxon>
    </lineage>
</organism>
<reference evidence="1 2" key="1">
    <citation type="submission" date="2023-05" db="EMBL/GenBank/DDBJ databases">
        <title>Siderophore-mediated competition between Bacillus subtilis and Pseudomonas marginalis.</title>
        <authorList>
            <person name="Lyng M."/>
            <person name="Joergensen J.P.B."/>
            <person name="Schostag M.D."/>
            <person name="Jarmusch S.A."/>
            <person name="Aguilar D.K.C."/>
            <person name="Andrade C.N.L."/>
            <person name="Kovacs A.T."/>
        </authorList>
    </citation>
    <scope>NUCLEOTIDE SEQUENCE [LARGE SCALE GENOMIC DNA]</scope>
    <source>
        <strain evidence="1 2">P8_72</strain>
    </source>
</reference>
<protein>
    <submittedName>
        <fullName evidence="1">Uncharacterized protein</fullName>
    </submittedName>
</protein>
<dbReference type="EMBL" id="JASFAG010000002">
    <property type="protein sequence ID" value="MDX9678152.1"/>
    <property type="molecule type" value="Genomic_DNA"/>
</dbReference>
<gene>
    <name evidence="1" type="ORF">QMK45_19790</name>
</gene>
<evidence type="ECO:0000313" key="2">
    <source>
        <dbReference type="Proteomes" id="UP001287024"/>
    </source>
</evidence>
<comment type="caution">
    <text evidence="1">The sequence shown here is derived from an EMBL/GenBank/DDBJ whole genome shotgun (WGS) entry which is preliminary data.</text>
</comment>
<accession>A0ABU5BPD9</accession>
<dbReference type="RefSeq" id="WP_320337035.1">
    <property type="nucleotide sequence ID" value="NZ_JASFAG010000002.1"/>
</dbReference>
<proteinExistence type="predicted"/>
<sequence>MISLQDKWGQTALENIPKTWYVPVLPPFYPKKNGDRPRLKSTPENKWGQTTFEKHFENVVCPRFTPRDPTAPKIVDPSKPGTALELPQIWESLLEKNSSNARVYSQEAFLKEFGH</sequence>
<name>A0ABU5BPD9_9PSED</name>
<dbReference type="Proteomes" id="UP001287024">
    <property type="component" value="Unassembled WGS sequence"/>
</dbReference>
<keyword evidence="2" id="KW-1185">Reference proteome</keyword>